<dbReference type="AlphaFoldDB" id="A0A8J2K111"/>
<name>A0A8J2K111_9HEXA</name>
<dbReference type="EMBL" id="CAJVCH010207531">
    <property type="protein sequence ID" value="CAG7731183.1"/>
    <property type="molecule type" value="Genomic_DNA"/>
</dbReference>
<comment type="caution">
    <text evidence="1">The sequence shown here is derived from an EMBL/GenBank/DDBJ whole genome shotgun (WGS) entry which is preliminary data.</text>
</comment>
<evidence type="ECO:0000313" key="2">
    <source>
        <dbReference type="Proteomes" id="UP000708208"/>
    </source>
</evidence>
<reference evidence="1" key="1">
    <citation type="submission" date="2021-06" db="EMBL/GenBank/DDBJ databases">
        <authorList>
            <person name="Hodson N. C."/>
            <person name="Mongue J. A."/>
            <person name="Jaron S. K."/>
        </authorList>
    </citation>
    <scope>NUCLEOTIDE SEQUENCE</scope>
</reference>
<accession>A0A8J2K111</accession>
<organism evidence="1 2">
    <name type="scientific">Allacma fusca</name>
    <dbReference type="NCBI Taxonomy" id="39272"/>
    <lineage>
        <taxon>Eukaryota</taxon>
        <taxon>Metazoa</taxon>
        <taxon>Ecdysozoa</taxon>
        <taxon>Arthropoda</taxon>
        <taxon>Hexapoda</taxon>
        <taxon>Collembola</taxon>
        <taxon>Symphypleona</taxon>
        <taxon>Sminthuridae</taxon>
        <taxon>Allacma</taxon>
    </lineage>
</organism>
<protein>
    <submittedName>
        <fullName evidence="1">Uncharacterized protein</fullName>
    </submittedName>
</protein>
<dbReference type="Proteomes" id="UP000708208">
    <property type="component" value="Unassembled WGS sequence"/>
</dbReference>
<gene>
    <name evidence="1" type="ORF">AFUS01_LOCUS19790</name>
</gene>
<sequence length="85" mass="9761">MFGHLLTLIGIGKNSLDSKLHHSRWRRFSPPGPWIKLKLECEFETQVISKFQVSRRNSLSELNILRRLFVGNCVDFSTSYQAAPG</sequence>
<keyword evidence="2" id="KW-1185">Reference proteome</keyword>
<evidence type="ECO:0000313" key="1">
    <source>
        <dbReference type="EMBL" id="CAG7731183.1"/>
    </source>
</evidence>
<proteinExistence type="predicted"/>